<dbReference type="Gene3D" id="2.40.128.110">
    <property type="entry name" value="Lipid/polyisoprenoid-binding, YceI-like"/>
    <property type="match status" value="1"/>
</dbReference>
<dbReference type="InterPro" id="IPR036761">
    <property type="entry name" value="TTHA0802/YceI-like_sf"/>
</dbReference>
<evidence type="ECO:0000313" key="3">
    <source>
        <dbReference type="EMBL" id="RYU45854.1"/>
    </source>
</evidence>
<evidence type="ECO:0000259" key="2">
    <source>
        <dbReference type="SMART" id="SM00867"/>
    </source>
</evidence>
<dbReference type="Proteomes" id="UP000293465">
    <property type="component" value="Unassembled WGS sequence"/>
</dbReference>
<feature type="chain" id="PRO_5020648689" evidence="1">
    <location>
        <begin position="22"/>
        <end position="190"/>
    </location>
</feature>
<feature type="domain" description="Lipid/polyisoprenoid-binding YceI-like" evidence="2">
    <location>
        <begin position="24"/>
        <end position="189"/>
    </location>
</feature>
<evidence type="ECO:0000313" key="4">
    <source>
        <dbReference type="Proteomes" id="UP000293465"/>
    </source>
</evidence>
<dbReference type="OrthoDB" id="9793816at2"/>
<dbReference type="EMBL" id="SEZJ01000010">
    <property type="protein sequence ID" value="RYU45854.1"/>
    <property type="molecule type" value="Genomic_DNA"/>
</dbReference>
<evidence type="ECO:0000256" key="1">
    <source>
        <dbReference type="SAM" id="SignalP"/>
    </source>
</evidence>
<dbReference type="InterPro" id="IPR027016">
    <property type="entry name" value="UCP029811"/>
</dbReference>
<reference evidence="3 4" key="1">
    <citation type="submission" date="2019-02" db="EMBL/GenBank/DDBJ databases">
        <title>Genome sequences of Aliivibrio finisterrensis strains from farmed Atlantic salmon.</title>
        <authorList>
            <person name="Bowman J.P."/>
        </authorList>
    </citation>
    <scope>NUCLEOTIDE SEQUENCE [LARGE SCALE GENOMIC DNA]</scope>
    <source>
        <strain evidence="3 4">A32</strain>
    </source>
</reference>
<dbReference type="Pfam" id="PF04264">
    <property type="entry name" value="YceI"/>
    <property type="match status" value="1"/>
</dbReference>
<sequence>MKKILSSFSLALALMSTHSLAADNYLLESKLSSVSFTTIKNQFVVEPATINTLSGELSESGKFSIDVNLKGISTGIPIRDTRLNDIFFESVKYPDVKVSGKVDLAALSNGPKKLVIPVQVTMYGKTKSIGFPVVILKNDNYVMVSSSSSVIVGASDFGLPSENLTKLAATVGGIKISDRVPVSLALVFKK</sequence>
<protein>
    <submittedName>
        <fullName evidence="3">YceI family protein</fullName>
    </submittedName>
</protein>
<feature type="signal peptide" evidence="1">
    <location>
        <begin position="1"/>
        <end position="21"/>
    </location>
</feature>
<dbReference type="InterPro" id="IPR007372">
    <property type="entry name" value="Lipid/polyisoprenoid-bd_YceI"/>
</dbReference>
<comment type="caution">
    <text evidence="3">The sequence shown here is derived from an EMBL/GenBank/DDBJ whole genome shotgun (WGS) entry which is preliminary data.</text>
</comment>
<keyword evidence="1" id="KW-0732">Signal</keyword>
<dbReference type="GeneID" id="56275930"/>
<proteinExistence type="predicted"/>
<dbReference type="SMART" id="SM00867">
    <property type="entry name" value="YceI"/>
    <property type="match status" value="1"/>
</dbReference>
<gene>
    <name evidence="3" type="ORF">ERW49_12755</name>
</gene>
<dbReference type="AlphaFoldDB" id="A0A4Q5KI66"/>
<accession>A0A4Q5KI66</accession>
<dbReference type="PIRSF" id="PIRSF029811">
    <property type="entry name" value="UCP029811"/>
    <property type="match status" value="1"/>
</dbReference>
<organism evidence="3 4">
    <name type="scientific">Aliivibrio finisterrensis</name>
    <dbReference type="NCBI Taxonomy" id="511998"/>
    <lineage>
        <taxon>Bacteria</taxon>
        <taxon>Pseudomonadati</taxon>
        <taxon>Pseudomonadota</taxon>
        <taxon>Gammaproteobacteria</taxon>
        <taxon>Vibrionales</taxon>
        <taxon>Vibrionaceae</taxon>
        <taxon>Aliivibrio</taxon>
    </lineage>
</organism>
<dbReference type="RefSeq" id="WP_130046254.1">
    <property type="nucleotide sequence ID" value="NZ_SEZJ01000010.1"/>
</dbReference>
<dbReference type="SUPFAM" id="SSF101874">
    <property type="entry name" value="YceI-like"/>
    <property type="match status" value="1"/>
</dbReference>
<name>A0A4Q5KI66_9GAMM</name>